<feature type="domain" description="WH1" evidence="7">
    <location>
        <begin position="1"/>
        <end position="29"/>
    </location>
</feature>
<dbReference type="GO" id="GO:0005856">
    <property type="term" value="C:cytoskeleton"/>
    <property type="evidence" value="ECO:0007669"/>
    <property type="project" value="UniProtKB-SubCell"/>
</dbReference>
<evidence type="ECO:0000313" key="8">
    <source>
        <dbReference type="EMBL" id="NXD74714.1"/>
    </source>
</evidence>
<evidence type="ECO:0000313" key="9">
    <source>
        <dbReference type="Proteomes" id="UP000637704"/>
    </source>
</evidence>
<proteinExistence type="predicted"/>
<dbReference type="InterPro" id="IPR011026">
    <property type="entry name" value="WAS_C"/>
</dbReference>
<feature type="region of interest" description="Disordered" evidence="5">
    <location>
        <begin position="85"/>
        <end position="109"/>
    </location>
</feature>
<dbReference type="Proteomes" id="UP000637704">
    <property type="component" value="Unassembled WGS sequence"/>
</dbReference>
<dbReference type="InterPro" id="IPR000697">
    <property type="entry name" value="WH1/EVH1_dom"/>
</dbReference>
<feature type="non-terminal residue" evidence="8">
    <location>
        <position position="216"/>
    </location>
</feature>
<evidence type="ECO:0000256" key="5">
    <source>
        <dbReference type="SAM" id="MobiDB-lite"/>
    </source>
</evidence>
<evidence type="ECO:0000256" key="3">
    <source>
        <dbReference type="ARBA" id="ARBA00022553"/>
    </source>
</evidence>
<evidence type="ECO:0000259" key="6">
    <source>
        <dbReference type="PROSITE" id="PS50108"/>
    </source>
</evidence>
<evidence type="ECO:0000256" key="2">
    <source>
        <dbReference type="ARBA" id="ARBA00022490"/>
    </source>
</evidence>
<dbReference type="CDD" id="cd00132">
    <property type="entry name" value="CRIB"/>
    <property type="match status" value="1"/>
</dbReference>
<sequence>QEGQAGLNFADEGEAAAFEALVQERLRRRQQRAGKSSPGAPHSPPPMHWGSPTLTPSPLLRYIMSFAAPLLPAVPISNPDITASRYRGLPSPTAGPTVSPTAREQKKSRKKISKADIGAPSGFKHVGHIGWDPSNGFDVGVSRTCSASAAVGRCHGADASCGTQVAALDPALRALFAQAGITEMQLADAETSRLIHDFIADRGGLQAVREELQRQG</sequence>
<comment type="caution">
    <text evidence="8">The sequence shown here is derived from an EMBL/GenBank/DDBJ whole genome shotgun (WGS) entry which is preliminary data.</text>
</comment>
<dbReference type="AlphaFoldDB" id="A0A851Y598"/>
<keyword evidence="3" id="KW-0597">Phosphoprotein</keyword>
<comment type="subcellular location">
    <subcellularLocation>
        <location evidence="1">Cytoplasm</location>
        <location evidence="1">Cytoskeleton</location>
    </subcellularLocation>
</comment>
<dbReference type="InterPro" id="IPR000095">
    <property type="entry name" value="CRIB_dom"/>
</dbReference>
<dbReference type="InterPro" id="IPR036936">
    <property type="entry name" value="CRIB_dom_sf"/>
</dbReference>
<dbReference type="SUPFAM" id="SSF47912">
    <property type="entry name" value="Wiscott-Aldrich syndrome protein, WASP, C-terminal domain"/>
    <property type="match status" value="1"/>
</dbReference>
<dbReference type="Gene3D" id="3.90.810.10">
    <property type="entry name" value="CRIB domain"/>
    <property type="match status" value="2"/>
</dbReference>
<dbReference type="PROSITE" id="PS50108">
    <property type="entry name" value="CRIB"/>
    <property type="match status" value="1"/>
</dbReference>
<feature type="non-terminal residue" evidence="8">
    <location>
        <position position="1"/>
    </location>
</feature>
<dbReference type="PROSITE" id="PS50229">
    <property type="entry name" value="WH1"/>
    <property type="match status" value="1"/>
</dbReference>
<reference evidence="8" key="1">
    <citation type="submission" date="2019-09" db="EMBL/GenBank/DDBJ databases">
        <title>Bird 10,000 Genomes (B10K) Project - Family phase.</title>
        <authorList>
            <person name="Zhang G."/>
        </authorList>
    </citation>
    <scope>NUCLEOTIDE SEQUENCE</scope>
    <source>
        <strain evidence="8">B10K-DU-025-06</strain>
        <tissue evidence="8">Mixed tissue sample</tissue>
    </source>
</reference>
<feature type="domain" description="CRIB" evidence="6">
    <location>
        <begin position="117"/>
        <end position="130"/>
    </location>
</feature>
<accession>A0A851Y598</accession>
<evidence type="ECO:0000259" key="7">
    <source>
        <dbReference type="PROSITE" id="PS50229"/>
    </source>
</evidence>
<dbReference type="GO" id="GO:0007015">
    <property type="term" value="P:actin filament organization"/>
    <property type="evidence" value="ECO:0007669"/>
    <property type="project" value="InterPro"/>
</dbReference>
<organism evidence="8 9">
    <name type="scientific">Eolophus roseicapilla</name>
    <name type="common">Galah cockatoo</name>
    <name type="synonym">Cacatua roseicapilla</name>
    <dbReference type="NCBI Taxonomy" id="176039"/>
    <lineage>
        <taxon>Eukaryota</taxon>
        <taxon>Metazoa</taxon>
        <taxon>Chordata</taxon>
        <taxon>Craniata</taxon>
        <taxon>Vertebrata</taxon>
        <taxon>Euteleostomi</taxon>
        <taxon>Archelosauria</taxon>
        <taxon>Archosauria</taxon>
        <taxon>Dinosauria</taxon>
        <taxon>Saurischia</taxon>
        <taxon>Theropoda</taxon>
        <taxon>Coelurosauria</taxon>
        <taxon>Aves</taxon>
        <taxon>Neognathae</taxon>
        <taxon>Neoaves</taxon>
        <taxon>Telluraves</taxon>
        <taxon>Australaves</taxon>
        <taxon>Psittaciformes</taxon>
        <taxon>Cacatuidae</taxon>
        <taxon>Eolophus</taxon>
    </lineage>
</organism>
<evidence type="ECO:0000256" key="4">
    <source>
        <dbReference type="ARBA" id="ARBA00023212"/>
    </source>
</evidence>
<keyword evidence="2" id="KW-0963">Cytoplasm</keyword>
<dbReference type="EMBL" id="WBNI01009193">
    <property type="protein sequence ID" value="NXD74714.1"/>
    <property type="molecule type" value="Genomic_DNA"/>
</dbReference>
<evidence type="ECO:0000256" key="1">
    <source>
        <dbReference type="ARBA" id="ARBA00004245"/>
    </source>
</evidence>
<keyword evidence="4" id="KW-0206">Cytoskeleton</keyword>
<feature type="region of interest" description="Disordered" evidence="5">
    <location>
        <begin position="24"/>
        <end position="52"/>
    </location>
</feature>
<keyword evidence="9" id="KW-1185">Reference proteome</keyword>
<dbReference type="Pfam" id="PF00786">
    <property type="entry name" value="PBD"/>
    <property type="match status" value="1"/>
</dbReference>
<protein>
    <submittedName>
        <fullName evidence="8">WASP protein</fullName>
    </submittedName>
</protein>
<name>A0A851Y598_EOLRO</name>
<gene>
    <name evidence="8" type="primary">Was</name>
    <name evidence="8" type="ORF">EOLROS_R15017</name>
</gene>